<dbReference type="EMBL" id="JAKUCV010006437">
    <property type="protein sequence ID" value="KAJ4827315.1"/>
    <property type="molecule type" value="Genomic_DNA"/>
</dbReference>
<keyword evidence="1" id="KW-1133">Transmembrane helix</keyword>
<protein>
    <submittedName>
        <fullName evidence="2">Uncharacterized protein</fullName>
    </submittedName>
</protein>
<name>A0A9Q0FAR4_9ROSI</name>
<gene>
    <name evidence="2" type="ORF">Tsubulata_003262</name>
</gene>
<keyword evidence="3" id="KW-1185">Reference proteome</keyword>
<keyword evidence="1" id="KW-0472">Membrane</keyword>
<evidence type="ECO:0000313" key="3">
    <source>
        <dbReference type="Proteomes" id="UP001141552"/>
    </source>
</evidence>
<organism evidence="2 3">
    <name type="scientific">Turnera subulata</name>
    <dbReference type="NCBI Taxonomy" id="218843"/>
    <lineage>
        <taxon>Eukaryota</taxon>
        <taxon>Viridiplantae</taxon>
        <taxon>Streptophyta</taxon>
        <taxon>Embryophyta</taxon>
        <taxon>Tracheophyta</taxon>
        <taxon>Spermatophyta</taxon>
        <taxon>Magnoliopsida</taxon>
        <taxon>eudicotyledons</taxon>
        <taxon>Gunneridae</taxon>
        <taxon>Pentapetalae</taxon>
        <taxon>rosids</taxon>
        <taxon>fabids</taxon>
        <taxon>Malpighiales</taxon>
        <taxon>Passifloraceae</taxon>
        <taxon>Turnera</taxon>
    </lineage>
</organism>
<keyword evidence="1" id="KW-0812">Transmembrane</keyword>
<evidence type="ECO:0000313" key="2">
    <source>
        <dbReference type="EMBL" id="KAJ4827315.1"/>
    </source>
</evidence>
<dbReference type="Proteomes" id="UP001141552">
    <property type="component" value="Unassembled WGS sequence"/>
</dbReference>
<reference evidence="2" key="1">
    <citation type="submission" date="2022-02" db="EMBL/GenBank/DDBJ databases">
        <authorList>
            <person name="Henning P.M."/>
            <person name="McCubbin A.G."/>
            <person name="Shore J.S."/>
        </authorList>
    </citation>
    <scope>NUCLEOTIDE SEQUENCE</scope>
    <source>
        <strain evidence="2">F60SS</strain>
        <tissue evidence="2">Leaves</tissue>
    </source>
</reference>
<sequence>MWLAIYKPKRFSLSWITNICIILGLLLMILSPIGGLRNIILSAKDYKFFS</sequence>
<proteinExistence type="predicted"/>
<reference evidence="2" key="2">
    <citation type="journal article" date="2023" name="Plants (Basel)">
        <title>Annotation of the Turnera subulata (Passifloraceae) Draft Genome Reveals the S-Locus Evolved after the Divergence of Turneroideae from Passifloroideae in a Stepwise Manner.</title>
        <authorList>
            <person name="Henning P.M."/>
            <person name="Roalson E.H."/>
            <person name="Mir W."/>
            <person name="McCubbin A.G."/>
            <person name="Shore J.S."/>
        </authorList>
    </citation>
    <scope>NUCLEOTIDE SEQUENCE</scope>
    <source>
        <strain evidence="2">F60SS</strain>
    </source>
</reference>
<evidence type="ECO:0000256" key="1">
    <source>
        <dbReference type="SAM" id="Phobius"/>
    </source>
</evidence>
<comment type="caution">
    <text evidence="2">The sequence shown here is derived from an EMBL/GenBank/DDBJ whole genome shotgun (WGS) entry which is preliminary data.</text>
</comment>
<dbReference type="AlphaFoldDB" id="A0A9Q0FAR4"/>
<accession>A0A9Q0FAR4</accession>
<feature type="transmembrane region" description="Helical" evidence="1">
    <location>
        <begin position="12"/>
        <end position="30"/>
    </location>
</feature>